<dbReference type="OrthoDB" id="2325573at2"/>
<reference evidence="3 4" key="1">
    <citation type="journal article" date="2015" name="Genome Announc.">
        <title>Expanding the biotechnology potential of lactobacilli through comparative genomics of 213 strains and associated genera.</title>
        <authorList>
            <person name="Sun Z."/>
            <person name="Harris H.M."/>
            <person name="McCann A."/>
            <person name="Guo C."/>
            <person name="Argimon S."/>
            <person name="Zhang W."/>
            <person name="Yang X."/>
            <person name="Jeffery I.B."/>
            <person name="Cooney J.C."/>
            <person name="Kagawa T.F."/>
            <person name="Liu W."/>
            <person name="Song Y."/>
            <person name="Salvetti E."/>
            <person name="Wrobel A."/>
            <person name="Rasinkangas P."/>
            <person name="Parkhill J."/>
            <person name="Rea M.C."/>
            <person name="O'Sullivan O."/>
            <person name="Ritari J."/>
            <person name="Douillard F.P."/>
            <person name="Paul Ross R."/>
            <person name="Yang R."/>
            <person name="Briner A.E."/>
            <person name="Felis G.E."/>
            <person name="de Vos W.M."/>
            <person name="Barrangou R."/>
            <person name="Klaenhammer T.R."/>
            <person name="Caufield P.W."/>
            <person name="Cui Y."/>
            <person name="Zhang H."/>
            <person name="O'Toole P.W."/>
        </authorList>
    </citation>
    <scope>NUCLEOTIDE SEQUENCE [LARGE SCALE GENOMIC DNA]</scope>
    <source>
        <strain evidence="3 4">DSM 20003</strain>
    </source>
</reference>
<sequence>MKILDVPTVSTSEVKKNPTKIAKMAAELDTGIYVLNRGKALSVTLTPEQYQQLVADQEALLDLKTEQRALAAIQQDDGTRLHETEAIGHRLPNEIDSNDGWE</sequence>
<comment type="caution">
    <text evidence="3">The sequence shown here is derived from an EMBL/GenBank/DDBJ whole genome shotgun (WGS) entry which is preliminary data.</text>
</comment>
<evidence type="ECO:0000313" key="3">
    <source>
        <dbReference type="EMBL" id="KRK33317.1"/>
    </source>
</evidence>
<feature type="region of interest" description="Disordered" evidence="2">
    <location>
        <begin position="81"/>
        <end position="102"/>
    </location>
</feature>
<dbReference type="STRING" id="1423726.FC07_GL001242"/>
<dbReference type="EMBL" id="AZDA01000117">
    <property type="protein sequence ID" value="KRK33317.1"/>
    <property type="molecule type" value="Genomic_DNA"/>
</dbReference>
<name>A0A0R1GH10_9LACO</name>
<evidence type="ECO:0000256" key="1">
    <source>
        <dbReference type="ARBA" id="ARBA00009981"/>
    </source>
</evidence>
<accession>A0A0R1GH10</accession>
<dbReference type="InterPro" id="IPR036165">
    <property type="entry name" value="YefM-like_sf"/>
</dbReference>
<comment type="similarity">
    <text evidence="1">Belongs to the phD/YefM antitoxin family.</text>
</comment>
<dbReference type="SUPFAM" id="SSF143120">
    <property type="entry name" value="YefM-like"/>
    <property type="match status" value="1"/>
</dbReference>
<keyword evidence="4" id="KW-1185">Reference proteome</keyword>
<protein>
    <recommendedName>
        <fullName evidence="5">Antitoxin</fullName>
    </recommendedName>
</protein>
<evidence type="ECO:0000313" key="4">
    <source>
        <dbReference type="Proteomes" id="UP000051461"/>
    </source>
</evidence>
<evidence type="ECO:0000256" key="2">
    <source>
        <dbReference type="SAM" id="MobiDB-lite"/>
    </source>
</evidence>
<dbReference type="RefSeq" id="WP_057905412.1">
    <property type="nucleotide sequence ID" value="NZ_AZDA01000117.1"/>
</dbReference>
<dbReference type="PATRIC" id="fig|1423726.3.peg.1289"/>
<organism evidence="3 4">
    <name type="scientific">Loigolactobacillus bifermentans DSM 20003</name>
    <dbReference type="NCBI Taxonomy" id="1423726"/>
    <lineage>
        <taxon>Bacteria</taxon>
        <taxon>Bacillati</taxon>
        <taxon>Bacillota</taxon>
        <taxon>Bacilli</taxon>
        <taxon>Lactobacillales</taxon>
        <taxon>Lactobacillaceae</taxon>
        <taxon>Loigolactobacillus</taxon>
    </lineage>
</organism>
<gene>
    <name evidence="3" type="ORF">FC07_GL001242</name>
</gene>
<proteinExistence type="inferred from homology"/>
<dbReference type="AlphaFoldDB" id="A0A0R1GH10"/>
<evidence type="ECO:0008006" key="5">
    <source>
        <dbReference type="Google" id="ProtNLM"/>
    </source>
</evidence>
<feature type="compositionally biased region" description="Basic and acidic residues" evidence="2">
    <location>
        <begin position="81"/>
        <end position="93"/>
    </location>
</feature>
<dbReference type="Proteomes" id="UP000051461">
    <property type="component" value="Unassembled WGS sequence"/>
</dbReference>